<reference evidence="6" key="1">
    <citation type="submission" date="2022-10" db="EMBL/GenBank/DDBJ databases">
        <title>Hoeflea sp. G2-23, isolated from marine algae.</title>
        <authorList>
            <person name="Kristyanto S."/>
            <person name="Kim J.M."/>
            <person name="Jeon C.O."/>
        </authorList>
    </citation>
    <scope>NUCLEOTIDE SEQUENCE</scope>
    <source>
        <strain evidence="6">G2-23</strain>
    </source>
</reference>
<dbReference type="SUPFAM" id="SSF53850">
    <property type="entry name" value="Periplasmic binding protein-like II"/>
    <property type="match status" value="1"/>
</dbReference>
<accession>A0ABT3ZHM6</accession>
<dbReference type="InterPro" id="IPR036390">
    <property type="entry name" value="WH_DNA-bd_sf"/>
</dbReference>
<comment type="similarity">
    <text evidence="1">Belongs to the LysR transcriptional regulatory family.</text>
</comment>
<dbReference type="Pfam" id="PF03466">
    <property type="entry name" value="LysR_substrate"/>
    <property type="match status" value="1"/>
</dbReference>
<dbReference type="InterPro" id="IPR005119">
    <property type="entry name" value="LysR_subst-bd"/>
</dbReference>
<dbReference type="CDD" id="cd05466">
    <property type="entry name" value="PBP2_LTTR_substrate"/>
    <property type="match status" value="1"/>
</dbReference>
<organism evidence="6 7">
    <name type="scientific">Hoeflea algicola</name>
    <dbReference type="NCBI Taxonomy" id="2983763"/>
    <lineage>
        <taxon>Bacteria</taxon>
        <taxon>Pseudomonadati</taxon>
        <taxon>Pseudomonadota</taxon>
        <taxon>Alphaproteobacteria</taxon>
        <taxon>Hyphomicrobiales</taxon>
        <taxon>Rhizobiaceae</taxon>
        <taxon>Hoeflea</taxon>
    </lineage>
</organism>
<gene>
    <name evidence="6" type="ORF">OEG84_24175</name>
</gene>
<evidence type="ECO:0000259" key="5">
    <source>
        <dbReference type="PROSITE" id="PS50931"/>
    </source>
</evidence>
<feature type="domain" description="HTH lysR-type" evidence="5">
    <location>
        <begin position="20"/>
        <end position="77"/>
    </location>
</feature>
<dbReference type="RefSeq" id="WP_267656429.1">
    <property type="nucleotide sequence ID" value="NZ_JAOVZR010000003.1"/>
</dbReference>
<evidence type="ECO:0000313" key="7">
    <source>
        <dbReference type="Proteomes" id="UP001073227"/>
    </source>
</evidence>
<keyword evidence="4" id="KW-0804">Transcription</keyword>
<dbReference type="PROSITE" id="PS50931">
    <property type="entry name" value="HTH_LYSR"/>
    <property type="match status" value="1"/>
</dbReference>
<dbReference type="PANTHER" id="PTHR30346:SF28">
    <property type="entry name" value="HTH-TYPE TRANSCRIPTIONAL REGULATOR CYNR"/>
    <property type="match status" value="1"/>
</dbReference>
<dbReference type="EMBL" id="JAOVZR010000003">
    <property type="protein sequence ID" value="MCY0150711.1"/>
    <property type="molecule type" value="Genomic_DNA"/>
</dbReference>
<dbReference type="Proteomes" id="UP001073227">
    <property type="component" value="Unassembled WGS sequence"/>
</dbReference>
<dbReference type="SUPFAM" id="SSF46785">
    <property type="entry name" value="Winged helix' DNA-binding domain"/>
    <property type="match status" value="1"/>
</dbReference>
<dbReference type="InterPro" id="IPR036388">
    <property type="entry name" value="WH-like_DNA-bd_sf"/>
</dbReference>
<keyword evidence="2" id="KW-0805">Transcription regulation</keyword>
<dbReference type="PRINTS" id="PR00039">
    <property type="entry name" value="HTHLYSR"/>
</dbReference>
<keyword evidence="3" id="KW-0238">DNA-binding</keyword>
<evidence type="ECO:0000256" key="1">
    <source>
        <dbReference type="ARBA" id="ARBA00009437"/>
    </source>
</evidence>
<dbReference type="Gene3D" id="1.10.10.10">
    <property type="entry name" value="Winged helix-like DNA-binding domain superfamily/Winged helix DNA-binding domain"/>
    <property type="match status" value="1"/>
</dbReference>
<protein>
    <submittedName>
        <fullName evidence="6">LysR family transcriptional regulator</fullName>
    </submittedName>
</protein>
<proteinExistence type="inferred from homology"/>
<dbReference type="InterPro" id="IPR000847">
    <property type="entry name" value="LysR_HTH_N"/>
</dbReference>
<dbReference type="Gene3D" id="3.40.190.10">
    <property type="entry name" value="Periplasmic binding protein-like II"/>
    <property type="match status" value="2"/>
</dbReference>
<dbReference type="Pfam" id="PF00126">
    <property type="entry name" value="HTH_1"/>
    <property type="match status" value="1"/>
</dbReference>
<name>A0ABT3ZHM6_9HYPH</name>
<dbReference type="PANTHER" id="PTHR30346">
    <property type="entry name" value="TRANSCRIPTIONAL DUAL REGULATOR HCAR-RELATED"/>
    <property type="match status" value="1"/>
</dbReference>
<evidence type="ECO:0000256" key="2">
    <source>
        <dbReference type="ARBA" id="ARBA00023015"/>
    </source>
</evidence>
<evidence type="ECO:0000256" key="3">
    <source>
        <dbReference type="ARBA" id="ARBA00023125"/>
    </source>
</evidence>
<sequence length="309" mass="34513">MDYRTCFDGAAGDVTENAAMEMNQIRYFLAVCEHRNFTHAASASNVSQPSLTTAVKKLEDELGGDLFVRDRAGCRLTALGKLVQPRLQKIYDETRQAKAEAVRHMRLERVPITVGVGETIGHSRIAAAMERMRKRVPQAEIELIVASSHELLSALRDGDFDVVVTADKVSEDLYRIDILYEEDYKVVVSKSHPLSELNTISLSTLAQTDMLDRLNCEMRDTLHGTCADQGYDLYAAYRSNRVDWLIELARQGSGAVILPATAIPSDMGLVSKPIDGLEITRTVLAVRYRHQTTRSETNDLIREIMRTPA</sequence>
<keyword evidence="7" id="KW-1185">Reference proteome</keyword>
<evidence type="ECO:0000256" key="4">
    <source>
        <dbReference type="ARBA" id="ARBA00023163"/>
    </source>
</evidence>
<evidence type="ECO:0000313" key="6">
    <source>
        <dbReference type="EMBL" id="MCY0150711.1"/>
    </source>
</evidence>
<comment type="caution">
    <text evidence="6">The sequence shown here is derived from an EMBL/GenBank/DDBJ whole genome shotgun (WGS) entry which is preliminary data.</text>
</comment>